<evidence type="ECO:0000256" key="1">
    <source>
        <dbReference type="ARBA" id="ARBA00006484"/>
    </source>
</evidence>
<dbReference type="CDD" id="cd05374">
    <property type="entry name" value="17beta-HSD-like_SDR_c"/>
    <property type="match status" value="1"/>
</dbReference>
<dbReference type="RefSeq" id="WP_311713017.1">
    <property type="nucleotide sequence ID" value="NZ_JAVREZ010000001.1"/>
</dbReference>
<dbReference type="NCBIfam" id="NF004823">
    <property type="entry name" value="PRK06179.1"/>
    <property type="match status" value="1"/>
</dbReference>
<dbReference type="EMBL" id="JAVREZ010000001">
    <property type="protein sequence ID" value="MDT0479372.1"/>
    <property type="molecule type" value="Genomic_DNA"/>
</dbReference>
<evidence type="ECO:0000313" key="5">
    <source>
        <dbReference type="Proteomes" id="UP001183824"/>
    </source>
</evidence>
<dbReference type="InterPro" id="IPR051911">
    <property type="entry name" value="SDR_oxidoreductase"/>
</dbReference>
<protein>
    <submittedName>
        <fullName evidence="4">Oxidoreductase</fullName>
    </submittedName>
</protein>
<name>A0ABU2V1F0_9ACTN</name>
<dbReference type="Proteomes" id="UP001183824">
    <property type="component" value="Unassembled WGS sequence"/>
</dbReference>
<organism evidence="4 5">
    <name type="scientific">Streptomyces doebereineriae</name>
    <dbReference type="NCBI Taxonomy" id="3075528"/>
    <lineage>
        <taxon>Bacteria</taxon>
        <taxon>Bacillati</taxon>
        <taxon>Actinomycetota</taxon>
        <taxon>Actinomycetes</taxon>
        <taxon>Kitasatosporales</taxon>
        <taxon>Streptomycetaceae</taxon>
        <taxon>Streptomyces</taxon>
    </lineage>
</organism>
<dbReference type="Gene3D" id="3.40.50.720">
    <property type="entry name" value="NAD(P)-binding Rossmann-like Domain"/>
    <property type="match status" value="1"/>
</dbReference>
<dbReference type="Pfam" id="PF00106">
    <property type="entry name" value="adh_short"/>
    <property type="match status" value="1"/>
</dbReference>
<dbReference type="PANTHER" id="PTHR43976:SF16">
    <property type="entry name" value="SHORT-CHAIN DEHYDROGENASE_REDUCTASE FAMILY PROTEIN"/>
    <property type="match status" value="1"/>
</dbReference>
<accession>A0ABU2V1F0</accession>
<dbReference type="PANTHER" id="PTHR43976">
    <property type="entry name" value="SHORT CHAIN DEHYDROGENASE"/>
    <property type="match status" value="1"/>
</dbReference>
<dbReference type="InterPro" id="IPR002347">
    <property type="entry name" value="SDR_fam"/>
</dbReference>
<dbReference type="PRINTS" id="PR00081">
    <property type="entry name" value="GDHRDH"/>
</dbReference>
<keyword evidence="2" id="KW-0560">Oxidoreductase</keyword>
<keyword evidence="5" id="KW-1185">Reference proteome</keyword>
<comment type="similarity">
    <text evidence="1 3">Belongs to the short-chain dehydrogenases/reductases (SDR) family.</text>
</comment>
<comment type="caution">
    <text evidence="4">The sequence shown here is derived from an EMBL/GenBank/DDBJ whole genome shotgun (WGS) entry which is preliminary data.</text>
</comment>
<dbReference type="PRINTS" id="PR00080">
    <property type="entry name" value="SDRFAMILY"/>
</dbReference>
<sequence length="272" mass="28940">MATTRPVALVTGASSGIGKEAARAFVTAGFEVIGTGRKTSGLTPPAGVTYLDLDVASDESATAAVGEVIDRFGRIDVLVNNAGMGSAGAVEENSLAQAQSIFNVNVFGVFRMTRAVLPHMRAQGSGRVVNISSILGVTPQPFMALYVATKHAIEGYSESLDHEVREHGVRVLLVQPAFTKTGFDTNVSQPDTPLPLYAERRRRVFDESIAAGIENGDDPAVVAKVIVEAATDKKPNLRYTAGPVASRVSKARRLVPARVFDQQIRKLNQLPV</sequence>
<dbReference type="SUPFAM" id="SSF51735">
    <property type="entry name" value="NAD(P)-binding Rossmann-fold domains"/>
    <property type="match status" value="1"/>
</dbReference>
<proteinExistence type="inferred from homology"/>
<evidence type="ECO:0000256" key="2">
    <source>
        <dbReference type="ARBA" id="ARBA00023002"/>
    </source>
</evidence>
<gene>
    <name evidence="4" type="ORF">RNB18_04080</name>
</gene>
<reference evidence="5" key="1">
    <citation type="submission" date="2023-07" db="EMBL/GenBank/DDBJ databases">
        <title>30 novel species of actinomycetes from the DSMZ collection.</title>
        <authorList>
            <person name="Nouioui I."/>
        </authorList>
    </citation>
    <scope>NUCLEOTIDE SEQUENCE [LARGE SCALE GENOMIC DNA]</scope>
    <source>
        <strain evidence="5">DSM 41640</strain>
    </source>
</reference>
<evidence type="ECO:0000313" key="4">
    <source>
        <dbReference type="EMBL" id="MDT0479372.1"/>
    </source>
</evidence>
<dbReference type="InterPro" id="IPR036291">
    <property type="entry name" value="NAD(P)-bd_dom_sf"/>
</dbReference>
<evidence type="ECO:0000256" key="3">
    <source>
        <dbReference type="RuleBase" id="RU000363"/>
    </source>
</evidence>